<protein>
    <submittedName>
        <fullName evidence="2">ATP-binding cassette sub-family F member 3</fullName>
    </submittedName>
</protein>
<sequence>MATLAEILRSEFPQLDAELFQYVTDVLDSGQADFESAHDLFEAVGALLQDVSGDTKDDEDIRNICQRMYRTMRLENNHVPKQNQVLLQAPIQLNQITDQYDVDPQILNVLLMKKGQSSVR</sequence>
<dbReference type="EMBL" id="OW240913">
    <property type="protein sequence ID" value="CAH2248392.1"/>
    <property type="molecule type" value="Genomic_DNA"/>
</dbReference>
<name>A0AAD1VU06_PELCU</name>
<evidence type="ECO:0000259" key="1">
    <source>
        <dbReference type="Pfam" id="PF26051"/>
    </source>
</evidence>
<dbReference type="GO" id="GO:0005524">
    <property type="term" value="F:ATP binding"/>
    <property type="evidence" value="ECO:0007669"/>
    <property type="project" value="UniProtKB-KW"/>
</dbReference>
<evidence type="ECO:0000313" key="2">
    <source>
        <dbReference type="EMBL" id="CAH2248392.1"/>
    </source>
</evidence>
<dbReference type="Proteomes" id="UP001295444">
    <property type="component" value="Chromosome 02"/>
</dbReference>
<dbReference type="AlphaFoldDB" id="A0AAD1VU06"/>
<feature type="domain" description="ABCF3 PWI-like helical bundle" evidence="1">
    <location>
        <begin position="1"/>
        <end position="74"/>
    </location>
</feature>
<keyword evidence="3" id="KW-1185">Reference proteome</keyword>
<reference evidence="2" key="1">
    <citation type="submission" date="2022-03" db="EMBL/GenBank/DDBJ databases">
        <authorList>
            <person name="Alioto T."/>
            <person name="Alioto T."/>
            <person name="Gomez Garrido J."/>
        </authorList>
    </citation>
    <scope>NUCLEOTIDE SEQUENCE</scope>
</reference>
<dbReference type="Pfam" id="PF26051">
    <property type="entry name" value="PWI_ABCF3"/>
    <property type="match status" value="1"/>
</dbReference>
<dbReference type="InterPro" id="IPR058770">
    <property type="entry name" value="PWI_ABCF3"/>
</dbReference>
<evidence type="ECO:0000313" key="3">
    <source>
        <dbReference type="Proteomes" id="UP001295444"/>
    </source>
</evidence>
<gene>
    <name evidence="2" type="ORF">PECUL_23A003481</name>
</gene>
<organism evidence="2 3">
    <name type="scientific">Pelobates cultripes</name>
    <name type="common">Western spadefoot toad</name>
    <dbReference type="NCBI Taxonomy" id="61616"/>
    <lineage>
        <taxon>Eukaryota</taxon>
        <taxon>Metazoa</taxon>
        <taxon>Chordata</taxon>
        <taxon>Craniata</taxon>
        <taxon>Vertebrata</taxon>
        <taxon>Euteleostomi</taxon>
        <taxon>Amphibia</taxon>
        <taxon>Batrachia</taxon>
        <taxon>Anura</taxon>
        <taxon>Pelobatoidea</taxon>
        <taxon>Pelobatidae</taxon>
        <taxon>Pelobates</taxon>
    </lineage>
</organism>
<keyword evidence="2" id="KW-0547">Nucleotide-binding</keyword>
<accession>A0AAD1VU06</accession>
<keyword evidence="2" id="KW-0067">ATP-binding</keyword>
<proteinExistence type="predicted"/>